<evidence type="ECO:0000256" key="2">
    <source>
        <dbReference type="SAM" id="Phobius"/>
    </source>
</evidence>
<sequence length="68" mass="7134">MTAPTTTAEPTTTPDDQEEDGEGSSIGPDLMKTLVTSPINGIMSIFVMIGAGAIFGVILQHLVVLFKK</sequence>
<dbReference type="Proteomes" id="UP000625574">
    <property type="component" value="Unassembled WGS sequence"/>
</dbReference>
<keyword evidence="2" id="KW-0472">Membrane</keyword>
<keyword evidence="4" id="KW-1185">Reference proteome</keyword>
<gene>
    <name evidence="3" type="ORF">JDV76_10315</name>
</gene>
<keyword evidence="2" id="KW-1133">Transmembrane helix</keyword>
<feature type="compositionally biased region" description="Low complexity" evidence="1">
    <location>
        <begin position="1"/>
        <end position="14"/>
    </location>
</feature>
<dbReference type="RefSeq" id="WP_198736826.1">
    <property type="nucleotide sequence ID" value="NZ_JAEIOT010000012.1"/>
</dbReference>
<name>A0ABS0VY89_9CORY</name>
<evidence type="ECO:0000256" key="1">
    <source>
        <dbReference type="SAM" id="MobiDB-lite"/>
    </source>
</evidence>
<feature type="region of interest" description="Disordered" evidence="1">
    <location>
        <begin position="1"/>
        <end position="30"/>
    </location>
</feature>
<proteinExistence type="predicted"/>
<dbReference type="EMBL" id="JAEIOT010000012">
    <property type="protein sequence ID" value="MBI9001356.1"/>
    <property type="molecule type" value="Genomic_DNA"/>
</dbReference>
<comment type="caution">
    <text evidence="3">The sequence shown here is derived from an EMBL/GenBank/DDBJ whole genome shotgun (WGS) entry which is preliminary data.</text>
</comment>
<feature type="transmembrane region" description="Helical" evidence="2">
    <location>
        <begin position="41"/>
        <end position="66"/>
    </location>
</feature>
<evidence type="ECO:0000313" key="3">
    <source>
        <dbReference type="EMBL" id="MBI9001356.1"/>
    </source>
</evidence>
<protein>
    <submittedName>
        <fullName evidence="3">Uncharacterized protein</fullName>
    </submittedName>
</protein>
<keyword evidence="2" id="KW-0812">Transmembrane</keyword>
<evidence type="ECO:0000313" key="4">
    <source>
        <dbReference type="Proteomes" id="UP000625574"/>
    </source>
</evidence>
<accession>A0ABS0VY89</accession>
<organism evidence="3 4">
    <name type="scientific">Corynebacterium marambiense</name>
    <dbReference type="NCBI Taxonomy" id="2765364"/>
    <lineage>
        <taxon>Bacteria</taxon>
        <taxon>Bacillati</taxon>
        <taxon>Actinomycetota</taxon>
        <taxon>Actinomycetes</taxon>
        <taxon>Mycobacteriales</taxon>
        <taxon>Corynebacteriaceae</taxon>
        <taxon>Corynebacterium</taxon>
    </lineage>
</organism>
<reference evidence="3 4" key="1">
    <citation type="submission" date="2020-12" db="EMBL/GenBank/DDBJ databases">
        <title>Genome public.</title>
        <authorList>
            <person name="Sun Q."/>
        </authorList>
    </citation>
    <scope>NUCLEOTIDE SEQUENCE [LARGE SCALE GENOMIC DNA]</scope>
    <source>
        <strain evidence="3 4">CCM 8864</strain>
    </source>
</reference>